<sequence>MPDDDDDDVCRDAIICFMMAMMMMTMQNDLSISTQRASPQDYSGLTTAAKGFTLPDIVVYKGTMYCTSSTRL</sequence>
<keyword evidence="2" id="KW-1185">Reference proteome</keyword>
<protein>
    <submittedName>
        <fullName evidence="1">Uncharacterized protein</fullName>
    </submittedName>
</protein>
<organism evidence="1 2">
    <name type="scientific">Kingdonia uniflora</name>
    <dbReference type="NCBI Taxonomy" id="39325"/>
    <lineage>
        <taxon>Eukaryota</taxon>
        <taxon>Viridiplantae</taxon>
        <taxon>Streptophyta</taxon>
        <taxon>Embryophyta</taxon>
        <taxon>Tracheophyta</taxon>
        <taxon>Spermatophyta</taxon>
        <taxon>Magnoliopsida</taxon>
        <taxon>Ranunculales</taxon>
        <taxon>Circaeasteraceae</taxon>
        <taxon>Kingdonia</taxon>
    </lineage>
</organism>
<dbReference type="EMBL" id="JACGCM010001848">
    <property type="protein sequence ID" value="KAF6148342.1"/>
    <property type="molecule type" value="Genomic_DNA"/>
</dbReference>
<reference evidence="1 2" key="1">
    <citation type="journal article" date="2020" name="IScience">
        <title>Genome Sequencing of the Endangered Kingdonia uniflora (Circaeasteraceae, Ranunculales) Reveals Potential Mechanisms of Evolutionary Specialization.</title>
        <authorList>
            <person name="Sun Y."/>
            <person name="Deng T."/>
            <person name="Zhang A."/>
            <person name="Moore M.J."/>
            <person name="Landis J.B."/>
            <person name="Lin N."/>
            <person name="Zhang H."/>
            <person name="Zhang X."/>
            <person name="Huang J."/>
            <person name="Zhang X."/>
            <person name="Sun H."/>
            <person name="Wang H."/>
        </authorList>
    </citation>
    <scope>NUCLEOTIDE SEQUENCE [LARGE SCALE GENOMIC DNA]</scope>
    <source>
        <strain evidence="1">TB1705</strain>
        <tissue evidence="1">Leaf</tissue>
    </source>
</reference>
<proteinExistence type="predicted"/>
<evidence type="ECO:0000313" key="2">
    <source>
        <dbReference type="Proteomes" id="UP000541444"/>
    </source>
</evidence>
<dbReference type="Proteomes" id="UP000541444">
    <property type="component" value="Unassembled WGS sequence"/>
</dbReference>
<name>A0A7J7M0H5_9MAGN</name>
<evidence type="ECO:0000313" key="1">
    <source>
        <dbReference type="EMBL" id="KAF6148342.1"/>
    </source>
</evidence>
<dbReference type="AlphaFoldDB" id="A0A7J7M0H5"/>
<accession>A0A7J7M0H5</accession>
<gene>
    <name evidence="1" type="ORF">GIB67_025561</name>
</gene>
<comment type="caution">
    <text evidence="1">The sequence shown here is derived from an EMBL/GenBank/DDBJ whole genome shotgun (WGS) entry which is preliminary data.</text>
</comment>